<evidence type="ECO:0000256" key="1">
    <source>
        <dbReference type="SAM" id="Phobius"/>
    </source>
</evidence>
<evidence type="ECO:0000313" key="2">
    <source>
        <dbReference type="EMBL" id="QFG74748.1"/>
    </source>
</evidence>
<proteinExistence type="predicted"/>
<keyword evidence="1" id="KW-0472">Membrane</keyword>
<name>A0A5J6VLD9_9VIRU</name>
<feature type="transmembrane region" description="Helical" evidence="1">
    <location>
        <begin position="6"/>
        <end position="26"/>
    </location>
</feature>
<feature type="transmembrane region" description="Helical" evidence="1">
    <location>
        <begin position="68"/>
        <end position="92"/>
    </location>
</feature>
<protein>
    <submittedName>
        <fullName evidence="2">Uncharacterized protein</fullName>
    </submittedName>
</protein>
<dbReference type="EMBL" id="MN448290">
    <property type="protein sequence ID" value="QFG74748.1"/>
    <property type="molecule type" value="Genomic_DNA"/>
</dbReference>
<organism evidence="2">
    <name type="scientific">Megaviridae environmental sample</name>
    <dbReference type="NCBI Taxonomy" id="1737588"/>
    <lineage>
        <taxon>Viruses</taxon>
        <taxon>Varidnaviria</taxon>
        <taxon>Bamfordvirae</taxon>
        <taxon>Nucleocytoviricota</taxon>
        <taxon>Megaviricetes</taxon>
        <taxon>Imitervirales</taxon>
        <taxon>Mimiviridae</taxon>
        <taxon>environmental samples</taxon>
    </lineage>
</organism>
<keyword evidence="1" id="KW-1133">Transmembrane helix</keyword>
<keyword evidence="1" id="KW-0812">Transmembrane</keyword>
<sequence>MINIKILSIAFIIYVYRFSLIENCLFRKNSLNIVEFQPYSLINGLIAPFRLLYLSYTHLNWISLMKTFYYTFITFDNFIFNLVFFKGVTYLFNYFF</sequence>
<accession>A0A5J6VLD9</accession>
<feature type="transmembrane region" description="Helical" evidence="1">
    <location>
        <begin position="38"/>
        <end position="56"/>
    </location>
</feature>
<reference evidence="2" key="1">
    <citation type="journal article" date="2019" name="Philos. Trans. R. Soc. Lond., B, Biol. Sci.">
        <title>Targeted metagenomic recovery of four divergent viruses reveals shared and distinctive characteristics of giant viruses of marine eukaryotes.</title>
        <authorList>
            <person name="Needham D.M."/>
            <person name="Poirier C."/>
            <person name="Hehenberger E."/>
            <person name="Jimenez V."/>
            <person name="Swalwell J.E."/>
            <person name="Santoro A.E."/>
            <person name="Worden A.Z."/>
        </authorList>
    </citation>
    <scope>NUCLEOTIDE SEQUENCE</scope>
    <source>
        <strain evidence="2">MPacV-611</strain>
    </source>
</reference>